<evidence type="ECO:0000256" key="3">
    <source>
        <dbReference type="ARBA" id="ARBA00022777"/>
    </source>
</evidence>
<dbReference type="RefSeq" id="WP_128227155.1">
    <property type="nucleotide sequence ID" value="NZ_SACR01000001.1"/>
</dbReference>
<comment type="caution">
    <text evidence="9">The sequence shown here is derived from an EMBL/GenBank/DDBJ whole genome shotgun (WGS) entry which is preliminary data.</text>
</comment>
<dbReference type="SUPFAM" id="SSF48452">
    <property type="entry name" value="TPR-like"/>
    <property type="match status" value="1"/>
</dbReference>
<evidence type="ECO:0000256" key="1">
    <source>
        <dbReference type="ARBA" id="ARBA00022679"/>
    </source>
</evidence>
<dbReference type="PROSITE" id="PS00108">
    <property type="entry name" value="PROTEIN_KINASE_ST"/>
    <property type="match status" value="1"/>
</dbReference>
<feature type="repeat" description="TPR" evidence="5">
    <location>
        <begin position="551"/>
        <end position="584"/>
    </location>
</feature>
<evidence type="ECO:0000256" key="4">
    <source>
        <dbReference type="ARBA" id="ARBA00022840"/>
    </source>
</evidence>
<dbReference type="InterPro" id="IPR000719">
    <property type="entry name" value="Prot_kinase_dom"/>
</dbReference>
<dbReference type="SUPFAM" id="SSF56112">
    <property type="entry name" value="Protein kinase-like (PK-like)"/>
    <property type="match status" value="1"/>
</dbReference>
<evidence type="ECO:0000256" key="6">
    <source>
        <dbReference type="PROSITE-ProRule" id="PRU10141"/>
    </source>
</evidence>
<feature type="binding site" evidence="6">
    <location>
        <position position="111"/>
    </location>
    <ligand>
        <name>ATP</name>
        <dbReference type="ChEBI" id="CHEBI:30616"/>
    </ligand>
</feature>
<dbReference type="InterPro" id="IPR011009">
    <property type="entry name" value="Kinase-like_dom_sf"/>
</dbReference>
<proteinExistence type="predicted"/>
<evidence type="ECO:0000313" key="10">
    <source>
        <dbReference type="Proteomes" id="UP000285575"/>
    </source>
</evidence>
<dbReference type="Proteomes" id="UP000285575">
    <property type="component" value="Unassembled WGS sequence"/>
</dbReference>
<dbReference type="CDD" id="cd14014">
    <property type="entry name" value="STKc_PknB_like"/>
    <property type="match status" value="1"/>
</dbReference>
<accession>A0A437RRV5</accession>
<keyword evidence="1" id="KW-0808">Transferase</keyword>
<dbReference type="OrthoDB" id="9791419at2"/>
<gene>
    <name evidence="9" type="ORF">EOE66_02830</name>
</gene>
<evidence type="ECO:0000259" key="8">
    <source>
        <dbReference type="PROSITE" id="PS50011"/>
    </source>
</evidence>
<keyword evidence="9" id="KW-0723">Serine/threonine-protein kinase</keyword>
<reference evidence="9 10" key="1">
    <citation type="submission" date="2019-01" db="EMBL/GenBank/DDBJ databases">
        <authorList>
            <person name="Chen W.-M."/>
        </authorList>
    </citation>
    <scope>NUCLEOTIDE SEQUENCE [LARGE SCALE GENOMIC DNA]</scope>
    <source>
        <strain evidence="9 10">KYPY4</strain>
    </source>
</reference>
<dbReference type="Gene3D" id="1.10.510.10">
    <property type="entry name" value="Transferase(Phosphotransferase) domain 1"/>
    <property type="match status" value="1"/>
</dbReference>
<keyword evidence="5" id="KW-0802">TPR repeat</keyword>
<evidence type="ECO:0000256" key="5">
    <source>
        <dbReference type="PROSITE-ProRule" id="PRU00339"/>
    </source>
</evidence>
<dbReference type="InterPro" id="IPR008271">
    <property type="entry name" value="Ser/Thr_kinase_AS"/>
</dbReference>
<keyword evidence="10" id="KW-1185">Reference proteome</keyword>
<protein>
    <submittedName>
        <fullName evidence="9">Serine/threonine protein kinase</fullName>
    </submittedName>
</protein>
<dbReference type="PANTHER" id="PTHR43289:SF34">
    <property type="entry name" value="SERINE_THREONINE-PROTEIN KINASE YBDM-RELATED"/>
    <property type="match status" value="1"/>
</dbReference>
<evidence type="ECO:0000256" key="7">
    <source>
        <dbReference type="SAM" id="MobiDB-lite"/>
    </source>
</evidence>
<keyword evidence="2 6" id="KW-0547">Nucleotide-binding</keyword>
<dbReference type="PROSITE" id="PS50005">
    <property type="entry name" value="TPR"/>
    <property type="match status" value="1"/>
</dbReference>
<dbReference type="GO" id="GO:0005524">
    <property type="term" value="F:ATP binding"/>
    <property type="evidence" value="ECO:0007669"/>
    <property type="project" value="UniProtKB-UniRule"/>
</dbReference>
<dbReference type="InterPro" id="IPR019734">
    <property type="entry name" value="TPR_rpt"/>
</dbReference>
<organism evidence="9 10">
    <name type="scientific">Rubrivivax rivuli</name>
    <dbReference type="NCBI Taxonomy" id="1862385"/>
    <lineage>
        <taxon>Bacteria</taxon>
        <taxon>Pseudomonadati</taxon>
        <taxon>Pseudomonadota</taxon>
        <taxon>Betaproteobacteria</taxon>
        <taxon>Burkholderiales</taxon>
        <taxon>Sphaerotilaceae</taxon>
        <taxon>Rubrivivax</taxon>
    </lineage>
</organism>
<evidence type="ECO:0000313" key="9">
    <source>
        <dbReference type="EMBL" id="RVU49519.1"/>
    </source>
</evidence>
<dbReference type="AlphaFoldDB" id="A0A437RRV5"/>
<sequence length="935" mass="98046">MTHPHPDPEALKQTLYDLSELPAAERETRILALQTEEPALAAAVLALLPGAMATSPGLGAPARWAASVGAGGWPERLGAWRVLREIGHGGMGVVLLGERADGAFDKQVAIKVLPPALVGSEGAARLAAEARALGRLEHPNIARLLDAGHDQGCAFLVMEYVDGVMLPLHVQRQGLDTTARLRLVLDLCAAVQFAHAQLLVHRDIKPANVLVDTTGRVRLLDFGIAKVLSGDEGTHTQRAACTPAYASPEQLLGQPVSVATDVFSLGVVLYELLTGKRPFGPSGGALVASGESASTLATLRAVLEREPDPLPLQQARVPQDLRAIVLKALEKPRARRYASVEALAADLQAYLEGRPVTARVPSAAYRAGKFVSRHRWAVGGASLATVAVLSAAAWAQLNAMEARRQQAVAQARLEAVRSIANKVVFDYNRALEPVPGTLAVRRTLVADALSYLEGLSREASGDQALLADVADGFEAVGDMQGKGVTGANLGDLPGAQRSYERAEALRRSLCASGVVQPAAPRTGAAASGAAPAGPTASGQPGTARSACVALARTLVRLGDNAFSQGQLPQALPRFDEALALAEKAVAAAGADAGLQFEAQDARFDAVQRLAGVSTRQTGEAYARGLALAETQLAAAQALLALSPGLKTHENLRVAQDFKAARLLAEGRADDALPAVQDALATARTLRQMRDSRDAAVYLSTSQSRLAEIQAHRLAHADARAAAREALDALWARHRAEPDDRHLRARLANIGRRFGEVNNLIGDAEALAANARELPALLAVSAVFTPADGPFYAQHLYLQRELAQSLLKQGQARAALAQLAHLPPTLPANPRAAADLAEAFLLKAQVQHALGDRPAAQATLRDAQAALQAQLQATPSLALVRVRLAWAQALGAAWAGEGDAAAQAALAEARQSGAALARAGQLTPWWQGQLAALGVR</sequence>
<dbReference type="GO" id="GO:0004674">
    <property type="term" value="F:protein serine/threonine kinase activity"/>
    <property type="evidence" value="ECO:0007669"/>
    <property type="project" value="UniProtKB-KW"/>
</dbReference>
<dbReference type="Pfam" id="PF00069">
    <property type="entry name" value="Pkinase"/>
    <property type="match status" value="1"/>
</dbReference>
<dbReference type="PANTHER" id="PTHR43289">
    <property type="entry name" value="MITOGEN-ACTIVATED PROTEIN KINASE KINASE KINASE 20-RELATED"/>
    <property type="match status" value="1"/>
</dbReference>
<dbReference type="SMART" id="SM00220">
    <property type="entry name" value="S_TKc"/>
    <property type="match status" value="1"/>
</dbReference>
<dbReference type="Gene3D" id="3.30.200.20">
    <property type="entry name" value="Phosphorylase Kinase, domain 1"/>
    <property type="match status" value="1"/>
</dbReference>
<dbReference type="InterPro" id="IPR011990">
    <property type="entry name" value="TPR-like_helical_dom_sf"/>
</dbReference>
<keyword evidence="3 9" id="KW-0418">Kinase</keyword>
<dbReference type="PROSITE" id="PS50011">
    <property type="entry name" value="PROTEIN_KINASE_DOM"/>
    <property type="match status" value="1"/>
</dbReference>
<dbReference type="PROSITE" id="PS00107">
    <property type="entry name" value="PROTEIN_KINASE_ATP"/>
    <property type="match status" value="1"/>
</dbReference>
<feature type="region of interest" description="Disordered" evidence="7">
    <location>
        <begin position="523"/>
        <end position="542"/>
    </location>
</feature>
<dbReference type="InterPro" id="IPR017441">
    <property type="entry name" value="Protein_kinase_ATP_BS"/>
</dbReference>
<name>A0A437RRV5_9BURK</name>
<feature type="domain" description="Protein kinase" evidence="8">
    <location>
        <begin position="80"/>
        <end position="351"/>
    </location>
</feature>
<keyword evidence="4 6" id="KW-0067">ATP-binding</keyword>
<evidence type="ECO:0000256" key="2">
    <source>
        <dbReference type="ARBA" id="ARBA00022741"/>
    </source>
</evidence>
<dbReference type="EMBL" id="SACR01000001">
    <property type="protein sequence ID" value="RVU49519.1"/>
    <property type="molecule type" value="Genomic_DNA"/>
</dbReference>